<dbReference type="GO" id="GO:0006457">
    <property type="term" value="P:protein folding"/>
    <property type="evidence" value="ECO:0007669"/>
    <property type="project" value="InterPro"/>
</dbReference>
<protein>
    <recommendedName>
        <fullName evidence="8 10">Protein GrpE</fullName>
    </recommendedName>
    <alternativeName>
        <fullName evidence="9 10">HSP-70 cofactor</fullName>
    </alternativeName>
</protein>
<comment type="subcellular location">
    <subcellularLocation>
        <location evidence="1 10">Cytoplasm</location>
    </subcellularLocation>
</comment>
<dbReference type="SUPFAM" id="SSF51064">
    <property type="entry name" value="Head domain of nucleotide exchange factor GrpE"/>
    <property type="match status" value="1"/>
</dbReference>
<dbReference type="GO" id="GO:0042803">
    <property type="term" value="F:protein homodimerization activity"/>
    <property type="evidence" value="ECO:0007669"/>
    <property type="project" value="InterPro"/>
</dbReference>
<reference evidence="14 15" key="1">
    <citation type="journal article" date="2010" name="DNA Res.">
        <title>Bacterial lifestyle in a deep-sea hydrothermal vent chimney revealed by the genome sequence of the thermophilic bacterium Deferribacter desulfuricans SSM1.</title>
        <authorList>
            <person name="Takaki Y."/>
            <person name="Shimamura S."/>
            <person name="Nakagawa S."/>
            <person name="Fukuhara Y."/>
            <person name="Horikawa H."/>
            <person name="Ankai A."/>
            <person name="Harada T."/>
            <person name="Hosoyama A."/>
            <person name="Oguchi A."/>
            <person name="Fukui S."/>
            <person name="Fujita N."/>
            <person name="Takami H."/>
            <person name="Takai K."/>
        </authorList>
    </citation>
    <scope>NUCLEOTIDE SEQUENCE [LARGE SCALE GENOMIC DNA]</scope>
    <source>
        <strain evidence="15">DSM 14783 / JCM 11476 / NBRC 101012 / SSM1</strain>
    </source>
</reference>
<dbReference type="STRING" id="639282.DEFDS_2115"/>
<dbReference type="InterPro" id="IPR000740">
    <property type="entry name" value="GrpE"/>
</dbReference>
<dbReference type="RefSeq" id="WP_013008808.1">
    <property type="nucleotide sequence ID" value="NC_013939.1"/>
</dbReference>
<proteinExistence type="inferred from homology"/>
<keyword evidence="6 10" id="KW-0143">Chaperone</keyword>
<accession>D3PA23</accession>
<evidence type="ECO:0000256" key="4">
    <source>
        <dbReference type="ARBA" id="ARBA00022490"/>
    </source>
</evidence>
<dbReference type="NCBIfam" id="NF010738">
    <property type="entry name" value="PRK14140.1"/>
    <property type="match status" value="1"/>
</dbReference>
<dbReference type="PRINTS" id="PR00773">
    <property type="entry name" value="GRPEPROTEIN"/>
</dbReference>
<comment type="similarity">
    <text evidence="2 10 12">Belongs to the GrpE family.</text>
</comment>
<dbReference type="PANTHER" id="PTHR21237">
    <property type="entry name" value="GRPE PROTEIN"/>
    <property type="match status" value="1"/>
</dbReference>
<dbReference type="InterPro" id="IPR009012">
    <property type="entry name" value="GrpE_head"/>
</dbReference>
<keyword evidence="5 10" id="KW-0346">Stress response</keyword>
<dbReference type="GO" id="GO:0051087">
    <property type="term" value="F:protein-folding chaperone binding"/>
    <property type="evidence" value="ECO:0007669"/>
    <property type="project" value="InterPro"/>
</dbReference>
<name>D3PA23_DEFDS</name>
<dbReference type="Proteomes" id="UP000001520">
    <property type="component" value="Chromosome"/>
</dbReference>
<dbReference type="HOGENOM" id="CLU_057217_6_0_0"/>
<gene>
    <name evidence="10 14" type="primary">grpE</name>
    <name evidence="14" type="ordered locus">DEFDS_2115</name>
</gene>
<dbReference type="Gene3D" id="3.90.20.20">
    <property type="match status" value="1"/>
</dbReference>
<evidence type="ECO:0000256" key="12">
    <source>
        <dbReference type="RuleBase" id="RU004478"/>
    </source>
</evidence>
<comment type="subunit">
    <text evidence="3 10">Homodimer.</text>
</comment>
<evidence type="ECO:0000256" key="11">
    <source>
        <dbReference type="RuleBase" id="RU000639"/>
    </source>
</evidence>
<evidence type="ECO:0000256" key="1">
    <source>
        <dbReference type="ARBA" id="ARBA00004496"/>
    </source>
</evidence>
<dbReference type="FunFam" id="2.30.22.10:FF:000001">
    <property type="entry name" value="Protein GrpE"/>
    <property type="match status" value="1"/>
</dbReference>
<dbReference type="CDD" id="cd00446">
    <property type="entry name" value="GrpE"/>
    <property type="match status" value="1"/>
</dbReference>
<evidence type="ECO:0000256" key="8">
    <source>
        <dbReference type="ARBA" id="ARBA00072274"/>
    </source>
</evidence>
<comment type="function">
    <text evidence="7 10 11">Participates actively in the response to hyperosmotic and heat shock by preventing the aggregation of stress-denatured proteins, in association with DnaK and GrpE. It is the nucleotide exchange factor for DnaK and may function as a thermosensor. Unfolded proteins bind initially to DnaJ; upon interaction with the DnaJ-bound protein, DnaK hydrolyzes its bound ATP, resulting in the formation of a stable complex. GrpE releases ADP from DnaK; ATP binding to DnaK triggers the release of the substrate protein, thus completing the reaction cycle. Several rounds of ATP-dependent interactions between DnaJ, DnaK and GrpE are required for fully efficient folding.</text>
</comment>
<feature type="compositionally biased region" description="Basic and acidic residues" evidence="13">
    <location>
        <begin position="8"/>
        <end position="50"/>
    </location>
</feature>
<evidence type="ECO:0000256" key="2">
    <source>
        <dbReference type="ARBA" id="ARBA00009054"/>
    </source>
</evidence>
<dbReference type="HAMAP" id="MF_01151">
    <property type="entry name" value="GrpE"/>
    <property type="match status" value="1"/>
</dbReference>
<dbReference type="KEGG" id="ddf:DEFDS_2115"/>
<dbReference type="EMBL" id="AP011529">
    <property type="protein sequence ID" value="BAI81563.1"/>
    <property type="molecule type" value="Genomic_DNA"/>
</dbReference>
<dbReference type="InterPro" id="IPR013805">
    <property type="entry name" value="GrpE_CC"/>
</dbReference>
<evidence type="ECO:0000313" key="15">
    <source>
        <dbReference type="Proteomes" id="UP000001520"/>
    </source>
</evidence>
<dbReference type="GO" id="GO:0000774">
    <property type="term" value="F:adenyl-nucleotide exchange factor activity"/>
    <property type="evidence" value="ECO:0007669"/>
    <property type="project" value="InterPro"/>
</dbReference>
<evidence type="ECO:0000256" key="9">
    <source>
        <dbReference type="ARBA" id="ARBA00076414"/>
    </source>
</evidence>
<dbReference type="PANTHER" id="PTHR21237:SF23">
    <property type="entry name" value="GRPE PROTEIN HOMOLOG, MITOCHONDRIAL"/>
    <property type="match status" value="1"/>
</dbReference>
<keyword evidence="4 10" id="KW-0963">Cytoplasm</keyword>
<dbReference type="PROSITE" id="PS01071">
    <property type="entry name" value="GRPE"/>
    <property type="match status" value="1"/>
</dbReference>
<feature type="region of interest" description="Disordered" evidence="13">
    <location>
        <begin position="1"/>
        <end position="50"/>
    </location>
</feature>
<sequence>MSKKKIKINKDNEEVKNSEKEKDEMTKDDKKQDSNNQKEQEIKTEHDKRVNELETELEKLKKELQEKDDKILRLSAELDNFRKRLMKETEEKLKYANQVLLENLLPVIDHLEMALIHVKPDSPVESIKEGVELTLKQMKDTLAKFGLKEIELNIGDDFDPNYHEALMLDNKEEYENNKVTQVLQKGYILHDRVIRPSKVSVNKKEEKKDNIKEEENE</sequence>
<dbReference type="eggNOG" id="COG0576">
    <property type="taxonomic scope" value="Bacteria"/>
</dbReference>
<keyword evidence="15" id="KW-1185">Reference proteome</keyword>
<dbReference type="NCBIfam" id="NF010748">
    <property type="entry name" value="PRK14150.1"/>
    <property type="match status" value="1"/>
</dbReference>
<dbReference type="GO" id="GO:0005737">
    <property type="term" value="C:cytoplasm"/>
    <property type="evidence" value="ECO:0007669"/>
    <property type="project" value="UniProtKB-SubCell"/>
</dbReference>
<dbReference type="SUPFAM" id="SSF58014">
    <property type="entry name" value="Coiled-coil domain of nucleotide exchange factor GrpE"/>
    <property type="match status" value="1"/>
</dbReference>
<evidence type="ECO:0000256" key="6">
    <source>
        <dbReference type="ARBA" id="ARBA00023186"/>
    </source>
</evidence>
<dbReference type="Pfam" id="PF01025">
    <property type="entry name" value="GrpE"/>
    <property type="match status" value="1"/>
</dbReference>
<evidence type="ECO:0000313" key="14">
    <source>
        <dbReference type="EMBL" id="BAI81563.1"/>
    </source>
</evidence>
<evidence type="ECO:0000256" key="7">
    <source>
        <dbReference type="ARBA" id="ARBA00053401"/>
    </source>
</evidence>
<dbReference type="AlphaFoldDB" id="D3PA23"/>
<dbReference type="GO" id="GO:0051082">
    <property type="term" value="F:unfolded protein binding"/>
    <property type="evidence" value="ECO:0007669"/>
    <property type="project" value="TreeGrafter"/>
</dbReference>
<dbReference type="OrthoDB" id="9812586at2"/>
<evidence type="ECO:0000256" key="5">
    <source>
        <dbReference type="ARBA" id="ARBA00023016"/>
    </source>
</evidence>
<evidence type="ECO:0000256" key="3">
    <source>
        <dbReference type="ARBA" id="ARBA00011738"/>
    </source>
</evidence>
<dbReference type="Gene3D" id="2.30.22.10">
    <property type="entry name" value="Head domain of nucleotide exchange factor GrpE"/>
    <property type="match status" value="1"/>
</dbReference>
<evidence type="ECO:0000256" key="10">
    <source>
        <dbReference type="HAMAP-Rule" id="MF_01151"/>
    </source>
</evidence>
<organism evidence="14 15">
    <name type="scientific">Deferribacter desulfuricans (strain DSM 14783 / JCM 11476 / NBRC 101012 / SSM1)</name>
    <dbReference type="NCBI Taxonomy" id="639282"/>
    <lineage>
        <taxon>Bacteria</taxon>
        <taxon>Pseudomonadati</taxon>
        <taxon>Deferribacterota</taxon>
        <taxon>Deferribacteres</taxon>
        <taxon>Deferribacterales</taxon>
        <taxon>Deferribacteraceae</taxon>
        <taxon>Deferribacter</taxon>
    </lineage>
</organism>
<evidence type="ECO:0000256" key="13">
    <source>
        <dbReference type="SAM" id="MobiDB-lite"/>
    </source>
</evidence>